<dbReference type="InterPro" id="IPR029062">
    <property type="entry name" value="Class_I_gatase-like"/>
</dbReference>
<dbReference type="PATRIC" id="fig|284040.3.peg.6463"/>
<evidence type="ECO:0000313" key="8">
    <source>
        <dbReference type="Proteomes" id="UP000034786"/>
    </source>
</evidence>
<dbReference type="PANTHER" id="PTHR11236">
    <property type="entry name" value="AMINOBENZOATE/ANTHRANILATE SYNTHASE"/>
    <property type="match status" value="1"/>
</dbReference>
<dbReference type="PRINTS" id="PR00097">
    <property type="entry name" value="ANTSNTHASEII"/>
</dbReference>
<dbReference type="InterPro" id="IPR006221">
    <property type="entry name" value="TrpG/PapA_dom"/>
</dbReference>
<keyword evidence="2" id="KW-0315">Glutamine amidotransferase</keyword>
<dbReference type="PRINTS" id="PR00096">
    <property type="entry name" value="GATASE"/>
</dbReference>
<dbReference type="STRING" id="284040.UK15_36230"/>
<dbReference type="AlphaFoldDB" id="A0A0M2GHH0"/>
<evidence type="ECO:0000313" key="7">
    <source>
        <dbReference type="EMBL" id="KJK34405.1"/>
    </source>
</evidence>
<comment type="caution">
    <text evidence="7">The sequence shown here is derived from an EMBL/GenBank/DDBJ whole genome shotgun (WGS) entry which is preliminary data.</text>
</comment>
<organism evidence="7 8">
    <name type="scientific">Streptomyces variegatus</name>
    <dbReference type="NCBI Taxonomy" id="284040"/>
    <lineage>
        <taxon>Bacteria</taxon>
        <taxon>Bacillati</taxon>
        <taxon>Actinomycetota</taxon>
        <taxon>Actinomycetes</taxon>
        <taxon>Kitasatosporales</taxon>
        <taxon>Streptomycetaceae</taxon>
        <taxon>Streptomyces</taxon>
    </lineage>
</organism>
<keyword evidence="8" id="KW-1185">Reference proteome</keyword>
<sequence length="640" mass="68698">MTADLLDRLLAMPAPPDFALLHRPETNTPGTVDVLLGDVSHPTSLAGLPLPDLAGPPDATTHDALILVPYRQLAERGLAAPDDGAPLIALTVREQAVLPMPDVLSRLPDTPVALSGHHFDLSDEEYADVVRHVVADEIGSGEGANFVIKRTLLADLGGESAHTALAVFRRLIALEPSAYWTFAVHVNGRAFVGATPERHISVHEGHTVMNPISGTYRYPPGGPTLDGLTAFLRDRKETDELYMVLDEELKTMSRICEDGGRVTGPFLKEMARLAHTEYFIEGRTRRDVREVLRESLFAPTVMGSPVESAARVIARHEPQGRGYYSGVAALISREPSGSRSLDSAILIRTADIAPDGRMAIAVGATLVRHSSPEAEAAETRAKAAGLLDALGADPGTGPAPGPGDMPAPAAPRFADHPVVRDALRSRNTGIADFWLASTGARSLTVPALEGLKVLVVDAEDTFTAMIVQQLEALGPTAEVLRYDEPYALDGYDLVVMGPGPGDPLAGDDPKIAALNAAVARLLDERIRFLAVCLSHQVLSLRLGFDLVRRTEPNQGVQRSIDLFGRPERVGYYNTFAAVSRSDDRDVPGVGRVRVSRDPASGEVDMLHGPHFASFQFHAESVLTVDGPRLFTEALRAVLDE</sequence>
<dbReference type="InterPro" id="IPR019999">
    <property type="entry name" value="Anth_synth_I-like"/>
</dbReference>
<evidence type="ECO:0000259" key="5">
    <source>
        <dbReference type="Pfam" id="PF00117"/>
    </source>
</evidence>
<gene>
    <name evidence="7" type="ORF">UK15_36230</name>
</gene>
<dbReference type="SUPFAM" id="SSF56322">
    <property type="entry name" value="ADC synthase"/>
    <property type="match status" value="1"/>
</dbReference>
<accession>A0A0M2GHH0</accession>
<protein>
    <recommendedName>
        <fullName evidence="1">anthranilate synthase</fullName>
        <ecNumber evidence="1">4.1.3.27</ecNumber>
    </recommendedName>
</protein>
<feature type="domain" description="Chorismate-utilising enzyme C-terminal" evidence="6">
    <location>
        <begin position="123"/>
        <end position="382"/>
    </location>
</feature>
<evidence type="ECO:0000259" key="6">
    <source>
        <dbReference type="Pfam" id="PF00425"/>
    </source>
</evidence>
<dbReference type="Pfam" id="PF00117">
    <property type="entry name" value="GATase"/>
    <property type="match status" value="1"/>
</dbReference>
<dbReference type="InterPro" id="IPR017926">
    <property type="entry name" value="GATASE"/>
</dbReference>
<dbReference type="InterPro" id="IPR015890">
    <property type="entry name" value="Chorismate_C"/>
</dbReference>
<dbReference type="EC" id="4.1.3.27" evidence="1"/>
<dbReference type="EMBL" id="JYJH01000048">
    <property type="protein sequence ID" value="KJK34405.1"/>
    <property type="molecule type" value="Genomic_DNA"/>
</dbReference>
<dbReference type="Pfam" id="PF00425">
    <property type="entry name" value="Chorismate_bind"/>
    <property type="match status" value="1"/>
</dbReference>
<proteinExistence type="predicted"/>
<dbReference type="SUPFAM" id="SSF52317">
    <property type="entry name" value="Class I glutamine amidotransferase-like"/>
    <property type="match status" value="1"/>
</dbReference>
<dbReference type="GO" id="GO:0004049">
    <property type="term" value="F:anthranilate synthase activity"/>
    <property type="evidence" value="ECO:0007669"/>
    <property type="project" value="UniProtKB-EC"/>
</dbReference>
<dbReference type="PANTHER" id="PTHR11236:SF49">
    <property type="entry name" value="ANTHRANILATE SYNTHASE COMPONENT 1"/>
    <property type="match status" value="1"/>
</dbReference>
<dbReference type="Gene3D" id="3.40.50.880">
    <property type="match status" value="1"/>
</dbReference>
<reference evidence="8" key="1">
    <citation type="submission" date="2015-02" db="EMBL/GenBank/DDBJ databases">
        <authorList>
            <person name="Ju K.-S."/>
            <person name="Doroghazi J.R."/>
            <person name="Metcalf W."/>
        </authorList>
    </citation>
    <scope>NUCLEOTIDE SEQUENCE [LARGE SCALE GENOMIC DNA]</scope>
    <source>
        <strain evidence="8">NRRL B-16380</strain>
    </source>
</reference>
<keyword evidence="3" id="KW-0456">Lyase</keyword>
<dbReference type="PROSITE" id="PS51273">
    <property type="entry name" value="GATASE_TYPE_1"/>
    <property type="match status" value="1"/>
</dbReference>
<dbReference type="CDD" id="cd01743">
    <property type="entry name" value="GATase1_Anthranilate_Synthase"/>
    <property type="match status" value="1"/>
</dbReference>
<name>A0A0M2GHH0_9ACTN</name>
<dbReference type="Proteomes" id="UP000034786">
    <property type="component" value="Unassembled WGS sequence"/>
</dbReference>
<evidence type="ECO:0000256" key="2">
    <source>
        <dbReference type="ARBA" id="ARBA00022962"/>
    </source>
</evidence>
<feature type="domain" description="Glutamine amidotransferase" evidence="5">
    <location>
        <begin position="454"/>
        <end position="633"/>
    </location>
</feature>
<evidence type="ECO:0000256" key="1">
    <source>
        <dbReference type="ARBA" id="ARBA00012266"/>
    </source>
</evidence>
<dbReference type="Gene3D" id="3.60.120.10">
    <property type="entry name" value="Anthranilate synthase"/>
    <property type="match status" value="1"/>
</dbReference>
<dbReference type="InterPro" id="IPR005801">
    <property type="entry name" value="ADC_synthase"/>
</dbReference>
<comment type="catalytic activity">
    <reaction evidence="4">
        <text>chorismate + L-glutamine = anthranilate + pyruvate + L-glutamate + H(+)</text>
        <dbReference type="Rhea" id="RHEA:21732"/>
        <dbReference type="ChEBI" id="CHEBI:15361"/>
        <dbReference type="ChEBI" id="CHEBI:15378"/>
        <dbReference type="ChEBI" id="CHEBI:16567"/>
        <dbReference type="ChEBI" id="CHEBI:29748"/>
        <dbReference type="ChEBI" id="CHEBI:29985"/>
        <dbReference type="ChEBI" id="CHEBI:58359"/>
        <dbReference type="EC" id="4.1.3.27"/>
    </reaction>
</comment>
<evidence type="ECO:0000256" key="4">
    <source>
        <dbReference type="ARBA" id="ARBA00047683"/>
    </source>
</evidence>
<dbReference type="GO" id="GO:0000162">
    <property type="term" value="P:L-tryptophan biosynthetic process"/>
    <property type="evidence" value="ECO:0007669"/>
    <property type="project" value="TreeGrafter"/>
</dbReference>
<evidence type="ECO:0000256" key="3">
    <source>
        <dbReference type="ARBA" id="ARBA00023239"/>
    </source>
</evidence>